<dbReference type="EMBL" id="JXTB01000003">
    <property type="protein sequence ID" value="PON79837.1"/>
    <property type="molecule type" value="Genomic_DNA"/>
</dbReference>
<dbReference type="AlphaFoldDB" id="A0A2P5E2U4"/>
<protein>
    <submittedName>
        <fullName evidence="1">Uncharacterized protein</fullName>
    </submittedName>
</protein>
<gene>
    <name evidence="1" type="ORF">PanWU01x14_010690</name>
</gene>
<keyword evidence="2" id="KW-1185">Reference proteome</keyword>
<name>A0A2P5E2U4_PARAD</name>
<accession>A0A2P5E2U4</accession>
<comment type="caution">
    <text evidence="1">The sequence shown here is derived from an EMBL/GenBank/DDBJ whole genome shotgun (WGS) entry which is preliminary data.</text>
</comment>
<evidence type="ECO:0000313" key="1">
    <source>
        <dbReference type="EMBL" id="PON79837.1"/>
    </source>
</evidence>
<dbReference type="OrthoDB" id="10408132at2759"/>
<feature type="non-terminal residue" evidence="1">
    <location>
        <position position="1"/>
    </location>
</feature>
<sequence>RVEACAMGLLFPPATSIDFVREWLKELWELVAIGYDLSSLVVRGGAQRDGSPSLAHCDGRELALQ</sequence>
<proteinExistence type="predicted"/>
<evidence type="ECO:0000313" key="2">
    <source>
        <dbReference type="Proteomes" id="UP000237105"/>
    </source>
</evidence>
<reference evidence="2" key="1">
    <citation type="submission" date="2016-06" db="EMBL/GenBank/DDBJ databases">
        <title>Parallel loss of symbiosis genes in relatives of nitrogen-fixing non-legume Parasponia.</title>
        <authorList>
            <person name="Van Velzen R."/>
            <person name="Holmer R."/>
            <person name="Bu F."/>
            <person name="Rutten L."/>
            <person name="Van Zeijl A."/>
            <person name="Liu W."/>
            <person name="Santuari L."/>
            <person name="Cao Q."/>
            <person name="Sharma T."/>
            <person name="Shen D."/>
            <person name="Roswanjaya Y."/>
            <person name="Wardhani T."/>
            <person name="Kalhor M.S."/>
            <person name="Jansen J."/>
            <person name="Van den Hoogen J."/>
            <person name="Gungor B."/>
            <person name="Hartog M."/>
            <person name="Hontelez J."/>
            <person name="Verver J."/>
            <person name="Yang W.-C."/>
            <person name="Schijlen E."/>
            <person name="Repin R."/>
            <person name="Schilthuizen M."/>
            <person name="Schranz E."/>
            <person name="Heidstra R."/>
            <person name="Miyata K."/>
            <person name="Fedorova E."/>
            <person name="Kohlen W."/>
            <person name="Bisseling T."/>
            <person name="Smit S."/>
            <person name="Geurts R."/>
        </authorList>
    </citation>
    <scope>NUCLEOTIDE SEQUENCE [LARGE SCALE GENOMIC DNA]</scope>
    <source>
        <strain evidence="2">cv. WU1-14</strain>
    </source>
</reference>
<organism evidence="1 2">
    <name type="scientific">Parasponia andersonii</name>
    <name type="common">Sponia andersonii</name>
    <dbReference type="NCBI Taxonomy" id="3476"/>
    <lineage>
        <taxon>Eukaryota</taxon>
        <taxon>Viridiplantae</taxon>
        <taxon>Streptophyta</taxon>
        <taxon>Embryophyta</taxon>
        <taxon>Tracheophyta</taxon>
        <taxon>Spermatophyta</taxon>
        <taxon>Magnoliopsida</taxon>
        <taxon>eudicotyledons</taxon>
        <taxon>Gunneridae</taxon>
        <taxon>Pentapetalae</taxon>
        <taxon>rosids</taxon>
        <taxon>fabids</taxon>
        <taxon>Rosales</taxon>
        <taxon>Cannabaceae</taxon>
        <taxon>Parasponia</taxon>
    </lineage>
</organism>
<dbReference type="Proteomes" id="UP000237105">
    <property type="component" value="Unassembled WGS sequence"/>
</dbReference>